<dbReference type="PANTHER" id="PTHR23352">
    <property type="entry name" value="NEURAL PROLIFERATION DIFFERENTIATION AND CONTROL PROTEIN-1 NPDC-1 PROTEIN"/>
    <property type="match status" value="1"/>
</dbReference>
<organism evidence="3 4">
    <name type="scientific">Leptotrombidium deliense</name>
    <dbReference type="NCBI Taxonomy" id="299467"/>
    <lineage>
        <taxon>Eukaryota</taxon>
        <taxon>Metazoa</taxon>
        <taxon>Ecdysozoa</taxon>
        <taxon>Arthropoda</taxon>
        <taxon>Chelicerata</taxon>
        <taxon>Arachnida</taxon>
        <taxon>Acari</taxon>
        <taxon>Acariformes</taxon>
        <taxon>Trombidiformes</taxon>
        <taxon>Prostigmata</taxon>
        <taxon>Anystina</taxon>
        <taxon>Parasitengona</taxon>
        <taxon>Trombiculoidea</taxon>
        <taxon>Trombiculidae</taxon>
        <taxon>Leptotrombidium</taxon>
    </lineage>
</organism>
<protein>
    <submittedName>
        <fullName evidence="3">Neural proliferation differentiation and control protein 1-like protein</fullName>
    </submittedName>
</protein>
<feature type="region of interest" description="Disordered" evidence="1">
    <location>
        <begin position="65"/>
        <end position="90"/>
    </location>
</feature>
<dbReference type="EMBL" id="NCKV01000187">
    <property type="protein sequence ID" value="RWS31358.1"/>
    <property type="molecule type" value="Genomic_DNA"/>
</dbReference>
<comment type="caution">
    <text evidence="3">The sequence shown here is derived from an EMBL/GenBank/DDBJ whole genome shotgun (WGS) entry which is preliminary data.</text>
</comment>
<dbReference type="InterPro" id="IPR009635">
    <property type="entry name" value="NPDC1"/>
</dbReference>
<keyword evidence="4" id="KW-1185">Reference proteome</keyword>
<feature type="transmembrane region" description="Helical" evidence="2">
    <location>
        <begin position="168"/>
        <end position="193"/>
    </location>
</feature>
<dbReference type="PANTHER" id="PTHR23352:SF2">
    <property type="entry name" value="NEURAL PROLIFERATION DIFFERENTIATION AND CONTROL PROTEIN 1"/>
    <property type="match status" value="1"/>
</dbReference>
<keyword evidence="2" id="KW-0472">Membrane</keyword>
<keyword evidence="2" id="KW-0812">Transmembrane</keyword>
<gene>
    <name evidence="3" type="ORF">B4U80_10662</name>
</gene>
<reference evidence="3 4" key="1">
    <citation type="journal article" date="2018" name="Gigascience">
        <title>Genomes of trombidid mites reveal novel predicted allergens and laterally-transferred genes associated with secondary metabolism.</title>
        <authorList>
            <person name="Dong X."/>
            <person name="Chaisiri K."/>
            <person name="Xia D."/>
            <person name="Armstrong S.D."/>
            <person name="Fang Y."/>
            <person name="Donnelly M.J."/>
            <person name="Kadowaki T."/>
            <person name="McGarry J.W."/>
            <person name="Darby A.C."/>
            <person name="Makepeace B.L."/>
        </authorList>
    </citation>
    <scope>NUCLEOTIDE SEQUENCE [LARGE SCALE GENOMIC DNA]</scope>
    <source>
        <strain evidence="3">UoL-UT</strain>
    </source>
</reference>
<evidence type="ECO:0000256" key="1">
    <source>
        <dbReference type="SAM" id="MobiDB-lite"/>
    </source>
</evidence>
<evidence type="ECO:0000256" key="2">
    <source>
        <dbReference type="SAM" id="Phobius"/>
    </source>
</evidence>
<evidence type="ECO:0000313" key="4">
    <source>
        <dbReference type="Proteomes" id="UP000288716"/>
    </source>
</evidence>
<dbReference type="AlphaFoldDB" id="A0A443SV15"/>
<accession>A0A443SV15</accession>
<dbReference type="Proteomes" id="UP000288716">
    <property type="component" value="Unassembled WGS sequence"/>
</dbReference>
<sequence>MLVSVCLAINSENNSGLRSKFPPQRNRFRNNRLIYTPDSYQGVNQQRDISFPVFYRRSYNTDSFGYRRRHSPTQYSDNDGIGVKSPSGAFDSRIQDREVVRDENYLDARALNSAKQSSNDDSERKKKVDSNDNYVLLKASSLEANEDRRGPISLNGDVVRGATTFGDVYFVAIVAGCSAAAIIGVIGAGYCFYKFQQHSKAAADVDYPAYGVVGPATKENTNSTSLSPSGDRKLAQSAQMYHYHHQKQQMIASEKAATSRHTSASDVDSDEENEEGDYTVYECPGLAATGEMEVKNPLFQDDVTPVSSPSVVGNAKEK</sequence>
<feature type="region of interest" description="Disordered" evidence="1">
    <location>
        <begin position="251"/>
        <end position="276"/>
    </location>
</feature>
<dbReference type="GO" id="GO:0016020">
    <property type="term" value="C:membrane"/>
    <property type="evidence" value="ECO:0007669"/>
    <property type="project" value="InterPro"/>
</dbReference>
<keyword evidence="2" id="KW-1133">Transmembrane helix</keyword>
<evidence type="ECO:0000313" key="3">
    <source>
        <dbReference type="EMBL" id="RWS31358.1"/>
    </source>
</evidence>
<dbReference type="Pfam" id="PF06809">
    <property type="entry name" value="NPDC1"/>
    <property type="match status" value="1"/>
</dbReference>
<dbReference type="VEuPathDB" id="VectorBase:LDEU000684"/>
<feature type="compositionally biased region" description="Acidic residues" evidence="1">
    <location>
        <begin position="267"/>
        <end position="276"/>
    </location>
</feature>
<dbReference type="OrthoDB" id="6270617at2759"/>
<proteinExistence type="predicted"/>
<feature type="region of interest" description="Disordered" evidence="1">
    <location>
        <begin position="298"/>
        <end position="318"/>
    </location>
</feature>
<name>A0A443SV15_9ACAR</name>